<keyword evidence="10" id="KW-1185">Reference proteome</keyword>
<dbReference type="InterPro" id="IPR042185">
    <property type="entry name" value="Serpin_sf_2"/>
</dbReference>
<dbReference type="Gene3D" id="3.30.497.10">
    <property type="entry name" value="Antithrombin, subunit I, domain 2"/>
    <property type="match status" value="1"/>
</dbReference>
<dbReference type="PROSITE" id="PS00284">
    <property type="entry name" value="SERPIN"/>
    <property type="match status" value="1"/>
</dbReference>
<dbReference type="EMBL" id="JABSTV010001247">
    <property type="protein sequence ID" value="KAH7972341.1"/>
    <property type="molecule type" value="Genomic_DNA"/>
</dbReference>
<reference evidence="9" key="2">
    <citation type="submission" date="2021-09" db="EMBL/GenBank/DDBJ databases">
        <authorList>
            <person name="Jia N."/>
            <person name="Wang J."/>
            <person name="Shi W."/>
            <person name="Du L."/>
            <person name="Sun Y."/>
            <person name="Zhan W."/>
            <person name="Jiang J."/>
            <person name="Wang Q."/>
            <person name="Zhang B."/>
            <person name="Ji P."/>
            <person name="Sakyi L.B."/>
            <person name="Cui X."/>
            <person name="Yuan T."/>
            <person name="Jiang B."/>
            <person name="Yang W."/>
            <person name="Lam T.T.-Y."/>
            <person name="Chang Q."/>
            <person name="Ding S."/>
            <person name="Wang X."/>
            <person name="Zhu J."/>
            <person name="Ruan X."/>
            <person name="Zhao L."/>
            <person name="Wei J."/>
            <person name="Que T."/>
            <person name="Du C."/>
            <person name="Cheng J."/>
            <person name="Dai P."/>
            <person name="Han X."/>
            <person name="Huang E."/>
            <person name="Gao Y."/>
            <person name="Liu J."/>
            <person name="Shao H."/>
            <person name="Ye R."/>
            <person name="Li L."/>
            <person name="Wei W."/>
            <person name="Wang X."/>
            <person name="Wang C."/>
            <person name="Huo Q."/>
            <person name="Li W."/>
            <person name="Guo W."/>
            <person name="Chen H."/>
            <person name="Chen S."/>
            <person name="Zhou L."/>
            <person name="Zhou L."/>
            <person name="Ni X."/>
            <person name="Tian J."/>
            <person name="Zhou Y."/>
            <person name="Sheng Y."/>
            <person name="Liu T."/>
            <person name="Pan Y."/>
            <person name="Xia L."/>
            <person name="Li J."/>
            <person name="Zhao F."/>
            <person name="Cao W."/>
        </authorList>
    </citation>
    <scope>NUCLEOTIDE SEQUENCE</scope>
    <source>
        <strain evidence="9">Rsan-2018</strain>
        <tissue evidence="9">Larvae</tissue>
    </source>
</reference>
<evidence type="ECO:0000313" key="10">
    <source>
        <dbReference type="Proteomes" id="UP000821837"/>
    </source>
</evidence>
<dbReference type="InterPro" id="IPR023795">
    <property type="entry name" value="Serpin_CS"/>
</dbReference>
<feature type="domain" description="Serpin" evidence="8">
    <location>
        <begin position="14"/>
        <end position="377"/>
    </location>
</feature>
<dbReference type="Gene3D" id="2.30.39.10">
    <property type="entry name" value="Alpha-1-antitrypsin, domain 1"/>
    <property type="match status" value="1"/>
</dbReference>
<dbReference type="SUPFAM" id="SSF56574">
    <property type="entry name" value="Serpins"/>
    <property type="match status" value="1"/>
</dbReference>
<sequence length="377" mass="42900">MDGELGKSLMQFSVDLYKQLHRSSECRSNMFYSPFSIAVSLSMVLGGARSRTAQQLRDALHVTDERSHHRRLSSFLYGEISCYAPDVKLQVASRIYCAKEFRVLEEYLAFLRNSYVTSVESVDFRNDADKVRKEINDWVELVTSSKITDLLPPGILHSSTVLVLVNAIYFKDLWKDQFDPLSTQPRYFHLDSNNKKVVEMMLQDNDYRMARSDELKVTALEVPYKGLKTSMIILLPEDVDGLEFLTKHVTAYNLNALVRNLSVRRGVELCLPKFTLEQSITMNDVLRSLGVKDLFSEHCDLSGICENGGLSVTEVIHKAYVEVNEEGTEAAAATADILEECCLVSRKTRFVVDRPFMFLIMCNNPELVLFMGSVREL</sequence>
<dbReference type="InterPro" id="IPR036186">
    <property type="entry name" value="Serpin_sf"/>
</dbReference>
<evidence type="ECO:0000256" key="5">
    <source>
        <dbReference type="ARBA" id="ARBA00022900"/>
    </source>
</evidence>
<dbReference type="GO" id="GO:0004867">
    <property type="term" value="F:serine-type endopeptidase inhibitor activity"/>
    <property type="evidence" value="ECO:0007669"/>
    <property type="project" value="UniProtKB-KW"/>
</dbReference>
<dbReference type="InterPro" id="IPR023796">
    <property type="entry name" value="Serpin_dom"/>
</dbReference>
<dbReference type="PANTHER" id="PTHR11461:SF211">
    <property type="entry name" value="GH10112P-RELATED"/>
    <property type="match status" value="1"/>
</dbReference>
<evidence type="ECO:0000256" key="4">
    <source>
        <dbReference type="ARBA" id="ARBA00022690"/>
    </source>
</evidence>
<dbReference type="InterPro" id="IPR042178">
    <property type="entry name" value="Serpin_sf_1"/>
</dbReference>
<dbReference type="VEuPathDB" id="VectorBase:RSAN_051096"/>
<keyword evidence="3" id="KW-0964">Secreted</keyword>
<proteinExistence type="inferred from homology"/>
<keyword evidence="4" id="KW-0646">Protease inhibitor</keyword>
<name>A0A9D4QAB1_RHISA</name>
<evidence type="ECO:0000256" key="7">
    <source>
        <dbReference type="RuleBase" id="RU000411"/>
    </source>
</evidence>
<dbReference type="InterPro" id="IPR000215">
    <property type="entry name" value="Serpin_fam"/>
</dbReference>
<dbReference type="GO" id="GO:0005615">
    <property type="term" value="C:extracellular space"/>
    <property type="evidence" value="ECO:0007669"/>
    <property type="project" value="InterPro"/>
</dbReference>
<dbReference type="CDD" id="cd00172">
    <property type="entry name" value="serpin"/>
    <property type="match status" value="1"/>
</dbReference>
<comment type="subcellular location">
    <subcellularLocation>
        <location evidence="1">Secreted</location>
    </subcellularLocation>
</comment>
<organism evidence="9 10">
    <name type="scientific">Rhipicephalus sanguineus</name>
    <name type="common">Brown dog tick</name>
    <name type="synonym">Ixodes sanguineus</name>
    <dbReference type="NCBI Taxonomy" id="34632"/>
    <lineage>
        <taxon>Eukaryota</taxon>
        <taxon>Metazoa</taxon>
        <taxon>Ecdysozoa</taxon>
        <taxon>Arthropoda</taxon>
        <taxon>Chelicerata</taxon>
        <taxon>Arachnida</taxon>
        <taxon>Acari</taxon>
        <taxon>Parasitiformes</taxon>
        <taxon>Ixodida</taxon>
        <taxon>Ixodoidea</taxon>
        <taxon>Ixodidae</taxon>
        <taxon>Rhipicephalinae</taxon>
        <taxon>Rhipicephalus</taxon>
        <taxon>Rhipicephalus</taxon>
    </lineage>
</organism>
<keyword evidence="6" id="KW-0325">Glycoprotein</keyword>
<dbReference type="Pfam" id="PF00079">
    <property type="entry name" value="Serpin"/>
    <property type="match status" value="1"/>
</dbReference>
<keyword evidence="5" id="KW-0722">Serine protease inhibitor</keyword>
<dbReference type="Proteomes" id="UP000821837">
    <property type="component" value="Chromosome 11"/>
</dbReference>
<dbReference type="OMA" id="CYFGKLL"/>
<evidence type="ECO:0000256" key="3">
    <source>
        <dbReference type="ARBA" id="ARBA00022525"/>
    </source>
</evidence>
<dbReference type="SMART" id="SM00093">
    <property type="entry name" value="SERPIN"/>
    <property type="match status" value="1"/>
</dbReference>
<protein>
    <recommendedName>
        <fullName evidence="8">Serpin domain-containing protein</fullName>
    </recommendedName>
</protein>
<comment type="caution">
    <text evidence="9">The sequence shown here is derived from an EMBL/GenBank/DDBJ whole genome shotgun (WGS) entry which is preliminary data.</text>
</comment>
<reference evidence="9" key="1">
    <citation type="journal article" date="2020" name="Cell">
        <title>Large-Scale Comparative Analyses of Tick Genomes Elucidate Their Genetic Diversity and Vector Capacities.</title>
        <authorList>
            <consortium name="Tick Genome and Microbiome Consortium (TIGMIC)"/>
            <person name="Jia N."/>
            <person name="Wang J."/>
            <person name="Shi W."/>
            <person name="Du L."/>
            <person name="Sun Y."/>
            <person name="Zhan W."/>
            <person name="Jiang J.F."/>
            <person name="Wang Q."/>
            <person name="Zhang B."/>
            <person name="Ji P."/>
            <person name="Bell-Sakyi L."/>
            <person name="Cui X.M."/>
            <person name="Yuan T.T."/>
            <person name="Jiang B.G."/>
            <person name="Yang W.F."/>
            <person name="Lam T.T."/>
            <person name="Chang Q.C."/>
            <person name="Ding S.J."/>
            <person name="Wang X.J."/>
            <person name="Zhu J.G."/>
            <person name="Ruan X.D."/>
            <person name="Zhao L."/>
            <person name="Wei J.T."/>
            <person name="Ye R.Z."/>
            <person name="Que T.C."/>
            <person name="Du C.H."/>
            <person name="Zhou Y.H."/>
            <person name="Cheng J.X."/>
            <person name="Dai P.F."/>
            <person name="Guo W.B."/>
            <person name="Han X.H."/>
            <person name="Huang E.J."/>
            <person name="Li L.F."/>
            <person name="Wei W."/>
            <person name="Gao Y.C."/>
            <person name="Liu J.Z."/>
            <person name="Shao H.Z."/>
            <person name="Wang X."/>
            <person name="Wang C.C."/>
            <person name="Yang T.C."/>
            <person name="Huo Q.B."/>
            <person name="Li W."/>
            <person name="Chen H.Y."/>
            <person name="Chen S.E."/>
            <person name="Zhou L.G."/>
            <person name="Ni X.B."/>
            <person name="Tian J.H."/>
            <person name="Sheng Y."/>
            <person name="Liu T."/>
            <person name="Pan Y.S."/>
            <person name="Xia L.Y."/>
            <person name="Li J."/>
            <person name="Zhao F."/>
            <person name="Cao W.C."/>
        </authorList>
    </citation>
    <scope>NUCLEOTIDE SEQUENCE</scope>
    <source>
        <strain evidence="9">Rsan-2018</strain>
    </source>
</reference>
<comment type="similarity">
    <text evidence="2 7">Belongs to the serpin family.</text>
</comment>
<accession>A0A9D4QAB1</accession>
<gene>
    <name evidence="9" type="ORF">HPB52_011135</name>
</gene>
<dbReference type="PANTHER" id="PTHR11461">
    <property type="entry name" value="SERINE PROTEASE INHIBITOR, SERPIN"/>
    <property type="match status" value="1"/>
</dbReference>
<evidence type="ECO:0000256" key="1">
    <source>
        <dbReference type="ARBA" id="ARBA00004613"/>
    </source>
</evidence>
<dbReference type="AlphaFoldDB" id="A0A9D4QAB1"/>
<evidence type="ECO:0000259" key="8">
    <source>
        <dbReference type="SMART" id="SM00093"/>
    </source>
</evidence>
<evidence type="ECO:0000256" key="6">
    <source>
        <dbReference type="ARBA" id="ARBA00023180"/>
    </source>
</evidence>
<evidence type="ECO:0000313" key="9">
    <source>
        <dbReference type="EMBL" id="KAH7972341.1"/>
    </source>
</evidence>
<dbReference type="OrthoDB" id="6515587at2759"/>
<evidence type="ECO:0000256" key="2">
    <source>
        <dbReference type="ARBA" id="ARBA00009500"/>
    </source>
</evidence>